<feature type="compositionally biased region" description="Basic residues" evidence="4">
    <location>
        <begin position="91"/>
        <end position="105"/>
    </location>
</feature>
<dbReference type="GO" id="GO:0003690">
    <property type="term" value="F:double-stranded DNA binding"/>
    <property type="evidence" value="ECO:0007669"/>
    <property type="project" value="TreeGrafter"/>
</dbReference>
<dbReference type="GO" id="GO:0006334">
    <property type="term" value="P:nucleosome assembly"/>
    <property type="evidence" value="ECO:0007669"/>
    <property type="project" value="InterPro"/>
</dbReference>
<keyword evidence="7" id="KW-1185">Reference proteome</keyword>
<feature type="domain" description="H15" evidence="5">
    <location>
        <begin position="1"/>
        <end position="66"/>
    </location>
</feature>
<dbReference type="Proteomes" id="UP000306102">
    <property type="component" value="Unassembled WGS sequence"/>
</dbReference>
<accession>A0A4S4EE36</accession>
<feature type="region of interest" description="Disordered" evidence="4">
    <location>
        <begin position="90"/>
        <end position="126"/>
    </location>
</feature>
<dbReference type="PANTHER" id="PTHR11467:SF109">
    <property type="entry name" value="H15 DOMAIN-CONTAINING PROTEIN"/>
    <property type="match status" value="1"/>
</dbReference>
<evidence type="ECO:0000259" key="5">
    <source>
        <dbReference type="PROSITE" id="PS51504"/>
    </source>
</evidence>
<dbReference type="GO" id="GO:0005730">
    <property type="term" value="C:nucleolus"/>
    <property type="evidence" value="ECO:0007669"/>
    <property type="project" value="TreeGrafter"/>
</dbReference>
<comment type="caution">
    <text evidence="6">The sequence shown here is derived from an EMBL/GenBank/DDBJ whole genome shotgun (WGS) entry which is preliminary data.</text>
</comment>
<dbReference type="GO" id="GO:0031492">
    <property type="term" value="F:nucleosomal DNA binding"/>
    <property type="evidence" value="ECO:0007669"/>
    <property type="project" value="TreeGrafter"/>
</dbReference>
<protein>
    <recommendedName>
        <fullName evidence="5">H15 domain-containing protein</fullName>
    </recommendedName>
</protein>
<dbReference type="InterPro" id="IPR036388">
    <property type="entry name" value="WH-like_DNA-bd_sf"/>
</dbReference>
<dbReference type="Pfam" id="PF00538">
    <property type="entry name" value="Linker_histone"/>
    <property type="match status" value="1"/>
</dbReference>
<evidence type="ECO:0000256" key="1">
    <source>
        <dbReference type="ARBA" id="ARBA00004123"/>
    </source>
</evidence>
<dbReference type="InterPro" id="IPR005818">
    <property type="entry name" value="Histone_H1/H5_H15"/>
</dbReference>
<evidence type="ECO:0000256" key="2">
    <source>
        <dbReference type="ARBA" id="ARBA00023125"/>
    </source>
</evidence>
<comment type="subcellular location">
    <subcellularLocation>
        <location evidence="1">Nucleus</location>
    </subcellularLocation>
</comment>
<keyword evidence="3" id="KW-0539">Nucleus</keyword>
<feature type="region of interest" description="Disordered" evidence="4">
    <location>
        <begin position="166"/>
        <end position="207"/>
    </location>
</feature>
<proteinExistence type="predicted"/>
<dbReference type="STRING" id="542762.A0A4S4EE36"/>
<dbReference type="PROSITE" id="PS51504">
    <property type="entry name" value="H15"/>
    <property type="match status" value="1"/>
</dbReference>
<evidence type="ECO:0000313" key="7">
    <source>
        <dbReference type="Proteomes" id="UP000306102"/>
    </source>
</evidence>
<dbReference type="AlphaFoldDB" id="A0A4S4EE36"/>
<evidence type="ECO:0000313" key="6">
    <source>
        <dbReference type="EMBL" id="THG14134.1"/>
    </source>
</evidence>
<dbReference type="GO" id="GO:0000786">
    <property type="term" value="C:nucleosome"/>
    <property type="evidence" value="ECO:0007669"/>
    <property type="project" value="InterPro"/>
</dbReference>
<evidence type="ECO:0000256" key="3">
    <source>
        <dbReference type="ARBA" id="ARBA00023242"/>
    </source>
</evidence>
<name>A0A4S4EE36_CAMSN</name>
<organism evidence="6 7">
    <name type="scientific">Camellia sinensis var. sinensis</name>
    <name type="common">China tea</name>
    <dbReference type="NCBI Taxonomy" id="542762"/>
    <lineage>
        <taxon>Eukaryota</taxon>
        <taxon>Viridiplantae</taxon>
        <taxon>Streptophyta</taxon>
        <taxon>Embryophyta</taxon>
        <taxon>Tracheophyta</taxon>
        <taxon>Spermatophyta</taxon>
        <taxon>Magnoliopsida</taxon>
        <taxon>eudicotyledons</taxon>
        <taxon>Gunneridae</taxon>
        <taxon>Pentapetalae</taxon>
        <taxon>asterids</taxon>
        <taxon>Ericales</taxon>
        <taxon>Theaceae</taxon>
        <taxon>Camellia</taxon>
    </lineage>
</organism>
<dbReference type="GO" id="GO:0045910">
    <property type="term" value="P:negative regulation of DNA recombination"/>
    <property type="evidence" value="ECO:0007669"/>
    <property type="project" value="TreeGrafter"/>
</dbReference>
<evidence type="ECO:0000256" key="4">
    <source>
        <dbReference type="SAM" id="MobiDB-lite"/>
    </source>
</evidence>
<dbReference type="PANTHER" id="PTHR11467">
    <property type="entry name" value="HISTONE H1"/>
    <property type="match status" value="1"/>
</dbReference>
<dbReference type="InterPro" id="IPR036390">
    <property type="entry name" value="WH_DNA-bd_sf"/>
</dbReference>
<reference evidence="6 7" key="1">
    <citation type="journal article" date="2018" name="Proc. Natl. Acad. Sci. U.S.A.">
        <title>Draft genome sequence of Camellia sinensis var. sinensis provides insights into the evolution of the tea genome and tea quality.</title>
        <authorList>
            <person name="Wei C."/>
            <person name="Yang H."/>
            <person name="Wang S."/>
            <person name="Zhao J."/>
            <person name="Liu C."/>
            <person name="Gao L."/>
            <person name="Xia E."/>
            <person name="Lu Y."/>
            <person name="Tai Y."/>
            <person name="She G."/>
            <person name="Sun J."/>
            <person name="Cao H."/>
            <person name="Tong W."/>
            <person name="Gao Q."/>
            <person name="Li Y."/>
            <person name="Deng W."/>
            <person name="Jiang X."/>
            <person name="Wang W."/>
            <person name="Chen Q."/>
            <person name="Zhang S."/>
            <person name="Li H."/>
            <person name="Wu J."/>
            <person name="Wang P."/>
            <person name="Li P."/>
            <person name="Shi C."/>
            <person name="Zheng F."/>
            <person name="Jian J."/>
            <person name="Huang B."/>
            <person name="Shan D."/>
            <person name="Shi M."/>
            <person name="Fang C."/>
            <person name="Yue Y."/>
            <person name="Li F."/>
            <person name="Li D."/>
            <person name="Wei S."/>
            <person name="Han B."/>
            <person name="Jiang C."/>
            <person name="Yin Y."/>
            <person name="Xia T."/>
            <person name="Zhang Z."/>
            <person name="Bennetzen J.L."/>
            <person name="Zhao S."/>
            <person name="Wan X."/>
        </authorList>
    </citation>
    <scope>NUCLEOTIDE SEQUENCE [LARGE SCALE GENOMIC DNA]</scope>
    <source>
        <strain evidence="7">cv. Shuchazao</strain>
        <tissue evidence="6">Leaf</tissue>
    </source>
</reference>
<dbReference type="EMBL" id="SDRB02005540">
    <property type="protein sequence ID" value="THG14134.1"/>
    <property type="molecule type" value="Genomic_DNA"/>
</dbReference>
<dbReference type="SUPFAM" id="SSF46785">
    <property type="entry name" value="Winged helix' DNA-binding domain"/>
    <property type="match status" value="1"/>
</dbReference>
<dbReference type="SMART" id="SM00526">
    <property type="entry name" value="H15"/>
    <property type="match status" value="1"/>
</dbReference>
<dbReference type="Gene3D" id="1.10.10.10">
    <property type="entry name" value="Winged helix-like DNA-binding domain superfamily/Winged helix DNA-binding domain"/>
    <property type="match status" value="1"/>
</dbReference>
<sequence>MQMIYRTILELKEPEGSTEESISEFIRKQYDDLPWAHFTLLKHHLQKLCESGEIVVTSDECYLVADGITNLNSGPYSSRKRELMQQMCKGREKKLRGRARRRRKVQIKEHNQPAGEQMEGQDQVEEQHNQLIEEQNVTEEPRSDLIEELNVLCARKQEQQSVLIEEQNQLEGQVMDSEHLEQNQPESPSLERPPGFNLVKVKELSGL</sequence>
<keyword evidence="2" id="KW-0238">DNA-binding</keyword>
<gene>
    <name evidence="6" type="ORF">TEA_003189</name>
</gene>
<dbReference type="GO" id="GO:0030261">
    <property type="term" value="P:chromosome condensation"/>
    <property type="evidence" value="ECO:0007669"/>
    <property type="project" value="TreeGrafter"/>
</dbReference>